<proteinExistence type="predicted"/>
<evidence type="ECO:0000259" key="1">
    <source>
        <dbReference type="Pfam" id="PF01575"/>
    </source>
</evidence>
<dbReference type="AlphaFoldDB" id="A0A9W7C5U2"/>
<comment type="caution">
    <text evidence="2">The sequence shown here is derived from an EMBL/GenBank/DDBJ whole genome shotgun (WGS) entry which is preliminary data.</text>
</comment>
<name>A0A9W7C5U2_9STRA</name>
<evidence type="ECO:0000313" key="2">
    <source>
        <dbReference type="EMBL" id="GMI02442.1"/>
    </source>
</evidence>
<dbReference type="InterPro" id="IPR050965">
    <property type="entry name" value="UPF0336/Enoyl-CoA_hydratase"/>
</dbReference>
<sequence>MSTPPSKKQKTTDAPPFLGPNLALGGVSVGDTASYTRLITEDHVIKYSEITGDINPLHFNKIYAESTIFKSLITHGGIQAGILNALVAQELPGPGSVFMEQNLKYKKPVKVGDVLTAHGKVINVHKFKPICNLEVEVTAKRGEEVIVVLTGDVAVFRATPIGEDKKEEEK</sequence>
<protein>
    <recommendedName>
        <fullName evidence="1">MaoC-like domain-containing protein</fullName>
    </recommendedName>
</protein>
<dbReference type="SUPFAM" id="SSF54637">
    <property type="entry name" value="Thioesterase/thiol ester dehydrase-isomerase"/>
    <property type="match status" value="1"/>
</dbReference>
<evidence type="ECO:0000313" key="3">
    <source>
        <dbReference type="Proteomes" id="UP001165160"/>
    </source>
</evidence>
<dbReference type="Proteomes" id="UP001165160">
    <property type="component" value="Unassembled WGS sequence"/>
</dbReference>
<dbReference type="Pfam" id="PF01575">
    <property type="entry name" value="MaoC_dehydratas"/>
    <property type="match status" value="1"/>
</dbReference>
<dbReference type="EMBL" id="BRXX01000283">
    <property type="protein sequence ID" value="GMI02442.1"/>
    <property type="molecule type" value="Genomic_DNA"/>
</dbReference>
<dbReference type="GO" id="GO:0006633">
    <property type="term" value="P:fatty acid biosynthetic process"/>
    <property type="evidence" value="ECO:0007669"/>
    <property type="project" value="TreeGrafter"/>
</dbReference>
<dbReference type="CDD" id="cd03449">
    <property type="entry name" value="R_hydratase"/>
    <property type="match status" value="1"/>
</dbReference>
<feature type="domain" description="MaoC-like" evidence="1">
    <location>
        <begin position="35"/>
        <end position="138"/>
    </location>
</feature>
<keyword evidence="3" id="KW-1185">Reference proteome</keyword>
<dbReference type="InterPro" id="IPR002539">
    <property type="entry name" value="MaoC-like_dom"/>
</dbReference>
<dbReference type="Gene3D" id="3.10.129.10">
    <property type="entry name" value="Hotdog Thioesterase"/>
    <property type="match status" value="1"/>
</dbReference>
<dbReference type="InterPro" id="IPR029069">
    <property type="entry name" value="HotDog_dom_sf"/>
</dbReference>
<dbReference type="GO" id="GO:0019171">
    <property type="term" value="F:(3R)-hydroxyacyl-[acyl-carrier-protein] dehydratase activity"/>
    <property type="evidence" value="ECO:0007669"/>
    <property type="project" value="TreeGrafter"/>
</dbReference>
<dbReference type="PANTHER" id="PTHR43437:SF3">
    <property type="entry name" value="HYDROXYACYL-THIOESTER DEHYDRATASE TYPE 2, MITOCHONDRIAL"/>
    <property type="match status" value="1"/>
</dbReference>
<accession>A0A9W7C5U2</accession>
<organism evidence="2 3">
    <name type="scientific">Triparma verrucosa</name>
    <dbReference type="NCBI Taxonomy" id="1606542"/>
    <lineage>
        <taxon>Eukaryota</taxon>
        <taxon>Sar</taxon>
        <taxon>Stramenopiles</taxon>
        <taxon>Ochrophyta</taxon>
        <taxon>Bolidophyceae</taxon>
        <taxon>Parmales</taxon>
        <taxon>Triparmaceae</taxon>
        <taxon>Triparma</taxon>
    </lineage>
</organism>
<reference evidence="3" key="1">
    <citation type="journal article" date="2023" name="Commun. Biol.">
        <title>Genome analysis of Parmales, the sister group of diatoms, reveals the evolutionary specialization of diatoms from phago-mixotrophs to photoautotrophs.</title>
        <authorList>
            <person name="Ban H."/>
            <person name="Sato S."/>
            <person name="Yoshikawa S."/>
            <person name="Yamada K."/>
            <person name="Nakamura Y."/>
            <person name="Ichinomiya M."/>
            <person name="Sato N."/>
            <person name="Blanc-Mathieu R."/>
            <person name="Endo H."/>
            <person name="Kuwata A."/>
            <person name="Ogata H."/>
        </authorList>
    </citation>
    <scope>NUCLEOTIDE SEQUENCE [LARGE SCALE GENOMIC DNA]</scope>
    <source>
        <strain evidence="3">NIES 3699</strain>
    </source>
</reference>
<gene>
    <name evidence="2" type="ORF">TrVE_jg2900</name>
</gene>
<dbReference type="PANTHER" id="PTHR43437">
    <property type="entry name" value="HYDROXYACYL-THIOESTER DEHYDRATASE TYPE 2, MITOCHONDRIAL-RELATED"/>
    <property type="match status" value="1"/>
</dbReference>